<name>A0A1M6V3B5_XYLRU</name>
<dbReference type="RefSeq" id="WP_175549457.1">
    <property type="nucleotide sequence ID" value="NZ_FRBD01000011.1"/>
</dbReference>
<organism evidence="1 2">
    <name type="scientific">Xylanibacter ruminicola</name>
    <name type="common">Prevotella ruminicola</name>
    <dbReference type="NCBI Taxonomy" id="839"/>
    <lineage>
        <taxon>Bacteria</taxon>
        <taxon>Pseudomonadati</taxon>
        <taxon>Bacteroidota</taxon>
        <taxon>Bacteroidia</taxon>
        <taxon>Bacteroidales</taxon>
        <taxon>Prevotellaceae</taxon>
        <taxon>Xylanibacter</taxon>
    </lineage>
</organism>
<reference evidence="1 2" key="1">
    <citation type="submission" date="2016-11" db="EMBL/GenBank/DDBJ databases">
        <authorList>
            <person name="Jaros S."/>
            <person name="Januszkiewicz K."/>
            <person name="Wedrychowicz H."/>
        </authorList>
    </citation>
    <scope>NUCLEOTIDE SEQUENCE [LARGE SCALE GENOMIC DNA]</scope>
    <source>
        <strain evidence="1 2">KHT3</strain>
    </source>
</reference>
<dbReference type="EMBL" id="FRBD01000011">
    <property type="protein sequence ID" value="SHK75987.1"/>
    <property type="molecule type" value="Genomic_DNA"/>
</dbReference>
<proteinExistence type="predicted"/>
<protein>
    <submittedName>
        <fullName evidence="1">Uncharacterized protein</fullName>
    </submittedName>
</protein>
<evidence type="ECO:0000313" key="2">
    <source>
        <dbReference type="Proteomes" id="UP000184130"/>
    </source>
</evidence>
<sequence length="56" mass="6536">MDKYDDIINLPHHVSKRHPQMSMWNRAAQFAPFSALTGYEDAIQDSIQENLKAFEE</sequence>
<evidence type="ECO:0000313" key="1">
    <source>
        <dbReference type="EMBL" id="SHK75987.1"/>
    </source>
</evidence>
<gene>
    <name evidence="1" type="ORF">SAMN05216463_111104</name>
</gene>
<dbReference type="AlphaFoldDB" id="A0A1M6V3B5"/>
<dbReference type="Proteomes" id="UP000184130">
    <property type="component" value="Unassembled WGS sequence"/>
</dbReference>
<accession>A0A1M6V3B5</accession>